<dbReference type="OrthoDB" id="9804286at2"/>
<name>A0A5B8FH49_9RHOB</name>
<dbReference type="InterPro" id="IPR045886">
    <property type="entry name" value="ThiF/MoeB/HesA"/>
</dbReference>
<dbReference type="Gene3D" id="3.40.50.720">
    <property type="entry name" value="NAD(P)-binding Rossmann-like Domain"/>
    <property type="match status" value="1"/>
</dbReference>
<dbReference type="InterPro" id="IPR000594">
    <property type="entry name" value="ThiF_NAD_FAD-bd"/>
</dbReference>
<evidence type="ECO:0000256" key="11">
    <source>
        <dbReference type="ARBA" id="ARBA00075328"/>
    </source>
</evidence>
<evidence type="ECO:0000256" key="9">
    <source>
        <dbReference type="ARBA" id="ARBA00073635"/>
    </source>
</evidence>
<dbReference type="GO" id="GO:0008146">
    <property type="term" value="F:sulfotransferase activity"/>
    <property type="evidence" value="ECO:0007669"/>
    <property type="project" value="TreeGrafter"/>
</dbReference>
<dbReference type="PANTHER" id="PTHR10953:SF102">
    <property type="entry name" value="ADENYLYLTRANSFERASE AND SULFURTRANSFERASE MOCS3"/>
    <property type="match status" value="1"/>
</dbReference>
<comment type="catalytic activity">
    <reaction evidence="5">
        <text>[molybdopterin-synthase sulfur-carrier protein]-C-terminal Gly-Gly + ATP + H(+) = [molybdopterin-synthase sulfur-carrier protein]-C-terminal Gly-Gly-AMP + diphosphate</text>
        <dbReference type="Rhea" id="RHEA:43616"/>
        <dbReference type="Rhea" id="RHEA-COMP:12159"/>
        <dbReference type="Rhea" id="RHEA-COMP:12202"/>
        <dbReference type="ChEBI" id="CHEBI:15378"/>
        <dbReference type="ChEBI" id="CHEBI:30616"/>
        <dbReference type="ChEBI" id="CHEBI:33019"/>
        <dbReference type="ChEBI" id="CHEBI:90618"/>
        <dbReference type="ChEBI" id="CHEBI:90778"/>
        <dbReference type="EC" id="2.7.7.80"/>
    </reaction>
</comment>
<comment type="similarity">
    <text evidence="1">Belongs to the HesA/MoeB/ThiF family.</text>
</comment>
<reference evidence="14 15" key="1">
    <citation type="submission" date="2019-06" db="EMBL/GenBank/DDBJ databases">
        <title>Genome sequence of Rhodobacteraceae bacterium D4M1.</title>
        <authorList>
            <person name="Cao J."/>
        </authorList>
    </citation>
    <scope>NUCLEOTIDE SEQUENCE [LARGE SCALE GENOMIC DNA]</scope>
    <source>
        <strain evidence="14 15">D4M1</strain>
    </source>
</reference>
<evidence type="ECO:0000256" key="12">
    <source>
        <dbReference type="ARBA" id="ARBA00078531"/>
    </source>
</evidence>
<evidence type="ECO:0000256" key="1">
    <source>
        <dbReference type="ARBA" id="ARBA00009919"/>
    </source>
</evidence>
<dbReference type="Proteomes" id="UP000305888">
    <property type="component" value="Chromosome"/>
</dbReference>
<keyword evidence="3" id="KW-0547">Nucleotide-binding</keyword>
<dbReference type="EC" id="2.7.7.80" evidence="8"/>
<evidence type="ECO:0000256" key="5">
    <source>
        <dbReference type="ARBA" id="ARBA00052218"/>
    </source>
</evidence>
<proteinExistence type="inferred from homology"/>
<accession>A0A5B8FH49</accession>
<dbReference type="PANTHER" id="PTHR10953">
    <property type="entry name" value="UBIQUITIN-ACTIVATING ENZYME E1"/>
    <property type="match status" value="1"/>
</dbReference>
<evidence type="ECO:0000256" key="7">
    <source>
        <dbReference type="ARBA" id="ARBA00063809"/>
    </source>
</evidence>
<dbReference type="InterPro" id="IPR035985">
    <property type="entry name" value="Ubiquitin-activating_enz"/>
</dbReference>
<dbReference type="NCBIfam" id="NF004281">
    <property type="entry name" value="PRK05690.1"/>
    <property type="match status" value="1"/>
</dbReference>
<evidence type="ECO:0000256" key="3">
    <source>
        <dbReference type="ARBA" id="ARBA00022741"/>
    </source>
</evidence>
<dbReference type="GO" id="GO:0005829">
    <property type="term" value="C:cytosol"/>
    <property type="evidence" value="ECO:0007669"/>
    <property type="project" value="TreeGrafter"/>
</dbReference>
<dbReference type="RefSeq" id="WP_138572338.1">
    <property type="nucleotide sequence ID" value="NZ_CP040818.1"/>
</dbReference>
<dbReference type="SUPFAM" id="SSF69572">
    <property type="entry name" value="Activating enzymes of the ubiquitin-like proteins"/>
    <property type="match status" value="1"/>
</dbReference>
<dbReference type="GO" id="GO:0061605">
    <property type="term" value="F:molybdopterin-synthase adenylyltransferase activity"/>
    <property type="evidence" value="ECO:0007669"/>
    <property type="project" value="UniProtKB-EC"/>
</dbReference>
<dbReference type="CDD" id="cd00757">
    <property type="entry name" value="ThiF_MoeB_HesA_family"/>
    <property type="match status" value="1"/>
</dbReference>
<comment type="function">
    <text evidence="6">Catalyzes the adenylation by ATP of the carboxyl group of the C-terminal glycine of sulfur carrier protein MoaD.</text>
</comment>
<dbReference type="GO" id="GO:0004792">
    <property type="term" value="F:thiosulfate-cyanide sulfurtransferase activity"/>
    <property type="evidence" value="ECO:0007669"/>
    <property type="project" value="TreeGrafter"/>
</dbReference>
<evidence type="ECO:0000256" key="4">
    <source>
        <dbReference type="ARBA" id="ARBA00022840"/>
    </source>
</evidence>
<dbReference type="GO" id="GO:0008641">
    <property type="term" value="F:ubiquitin-like modifier activating enzyme activity"/>
    <property type="evidence" value="ECO:0007669"/>
    <property type="project" value="InterPro"/>
</dbReference>
<dbReference type="Pfam" id="PF00899">
    <property type="entry name" value="ThiF"/>
    <property type="match status" value="1"/>
</dbReference>
<gene>
    <name evidence="14" type="ORF">FDP22_07285</name>
</gene>
<keyword evidence="15" id="KW-1185">Reference proteome</keyword>
<sequence length="255" mass="26421">MSFSPEELERYARHIVLREVGGPGQARLKAARVLVLGAGGLGSPALLYLAAAGVGRITLIDDDTVSLSNLQRQVLHDTAHVGARKIDSAAARLAAVNPNVEVTGLPLRLTPDNARELIRGHDLVLDGSDSFATRYAVNAACVAEGVALVAAAMTQWEGQISLFAPHLGGPCYRCVFPEAPAPGLAPSCAEAGIMGALAGTMGAMMAGEAIKHLTGAGETLRGRLLLWDSLFADTRVLTLHATPDCPDCQGRGAAG</sequence>
<protein>
    <recommendedName>
        <fullName evidence="9">Molybdopterin-synthase adenylyltransferase</fullName>
        <ecNumber evidence="8">2.7.7.80</ecNumber>
    </recommendedName>
    <alternativeName>
        <fullName evidence="12">MoaD protein adenylase</fullName>
    </alternativeName>
    <alternativeName>
        <fullName evidence="10">Molybdopterin-converting factor subunit 1 adenylase</fullName>
    </alternativeName>
    <alternativeName>
        <fullName evidence="11">Sulfur carrier protein MoaD adenylyltransferase</fullName>
    </alternativeName>
</protein>
<evidence type="ECO:0000259" key="13">
    <source>
        <dbReference type="Pfam" id="PF00899"/>
    </source>
</evidence>
<evidence type="ECO:0000256" key="6">
    <source>
        <dbReference type="ARBA" id="ARBA00055169"/>
    </source>
</evidence>
<evidence type="ECO:0000313" key="15">
    <source>
        <dbReference type="Proteomes" id="UP000305888"/>
    </source>
</evidence>
<organism evidence="14 15">
    <name type="scientific">Paroceanicella profunda</name>
    <dbReference type="NCBI Taxonomy" id="2579971"/>
    <lineage>
        <taxon>Bacteria</taxon>
        <taxon>Pseudomonadati</taxon>
        <taxon>Pseudomonadota</taxon>
        <taxon>Alphaproteobacteria</taxon>
        <taxon>Rhodobacterales</taxon>
        <taxon>Paracoccaceae</taxon>
        <taxon>Paroceanicella</taxon>
    </lineage>
</organism>
<keyword evidence="2" id="KW-0808">Transferase</keyword>
<dbReference type="EMBL" id="CP040818">
    <property type="protein sequence ID" value="QDL91608.1"/>
    <property type="molecule type" value="Genomic_DNA"/>
</dbReference>
<evidence type="ECO:0000313" key="14">
    <source>
        <dbReference type="EMBL" id="QDL91608.1"/>
    </source>
</evidence>
<dbReference type="FunFam" id="3.40.50.720:FF:000033">
    <property type="entry name" value="Adenylyltransferase and sulfurtransferase MOCS3"/>
    <property type="match status" value="1"/>
</dbReference>
<feature type="domain" description="THIF-type NAD/FAD binding fold" evidence="13">
    <location>
        <begin position="11"/>
        <end position="246"/>
    </location>
</feature>
<evidence type="ECO:0000256" key="8">
    <source>
        <dbReference type="ARBA" id="ARBA00066884"/>
    </source>
</evidence>
<evidence type="ECO:0000256" key="2">
    <source>
        <dbReference type="ARBA" id="ARBA00022679"/>
    </source>
</evidence>
<keyword evidence="4" id="KW-0067">ATP-binding</keyword>
<comment type="subunit">
    <text evidence="7">Homodimer. Forms a stable heterotetrameric complex of 2 MoeB and 2 MoaD during adenylation of MoaD.</text>
</comment>
<dbReference type="AlphaFoldDB" id="A0A5B8FH49"/>
<dbReference type="GO" id="GO:0005524">
    <property type="term" value="F:ATP binding"/>
    <property type="evidence" value="ECO:0007669"/>
    <property type="project" value="UniProtKB-KW"/>
</dbReference>
<dbReference type="KEGG" id="ppru:FDP22_07285"/>
<evidence type="ECO:0000256" key="10">
    <source>
        <dbReference type="ARBA" id="ARBA00075110"/>
    </source>
</evidence>